<accession>A0A2S3UP57</accession>
<proteinExistence type="predicted"/>
<gene>
    <name evidence="1" type="ORF">CLV41_109231</name>
</gene>
<evidence type="ECO:0008006" key="3">
    <source>
        <dbReference type="Google" id="ProtNLM"/>
    </source>
</evidence>
<dbReference type="RefSeq" id="WP_103224129.1">
    <property type="nucleotide sequence ID" value="NZ_PPCN01000009.1"/>
</dbReference>
<name>A0A2S3UP57_9HYPH</name>
<organism evidence="1 2">
    <name type="scientific">Roseibium marinum</name>
    <dbReference type="NCBI Taxonomy" id="281252"/>
    <lineage>
        <taxon>Bacteria</taxon>
        <taxon>Pseudomonadati</taxon>
        <taxon>Pseudomonadota</taxon>
        <taxon>Alphaproteobacteria</taxon>
        <taxon>Hyphomicrobiales</taxon>
        <taxon>Stappiaceae</taxon>
        <taxon>Roseibium</taxon>
    </lineage>
</organism>
<dbReference type="OrthoDB" id="154708at2"/>
<comment type="caution">
    <text evidence="1">The sequence shown here is derived from an EMBL/GenBank/DDBJ whole genome shotgun (WGS) entry which is preliminary data.</text>
</comment>
<evidence type="ECO:0000313" key="2">
    <source>
        <dbReference type="Proteomes" id="UP000236959"/>
    </source>
</evidence>
<keyword evidence="2" id="KW-1185">Reference proteome</keyword>
<protein>
    <recommendedName>
        <fullName evidence="3">Pentapeptide repeat-containing protein</fullName>
    </recommendedName>
</protein>
<dbReference type="EMBL" id="PPCN01000009">
    <property type="protein sequence ID" value="POF29454.1"/>
    <property type="molecule type" value="Genomic_DNA"/>
</dbReference>
<sequence length="175" mass="19029">MIKPALTPDCTNCAALCCVVFAFDKSESFAVDKAAGEVCANLDGCGRCKVFSKRQELGFKGCIAYDCHGAGQRVTQEVFGGKSWRNDTGLTIRMGAALSVLRRIHEQLVMLRTAGNLPLEAEERLTAQALEESLSPENDWTEGTLQAFPIDAICRDVATFLRGLRHHVTGVNGHN</sequence>
<reference evidence="1 2" key="1">
    <citation type="submission" date="2018-01" db="EMBL/GenBank/DDBJ databases">
        <title>Genomic Encyclopedia of Archaeal and Bacterial Type Strains, Phase II (KMG-II): from individual species to whole genera.</title>
        <authorList>
            <person name="Goeker M."/>
        </authorList>
    </citation>
    <scope>NUCLEOTIDE SEQUENCE [LARGE SCALE GENOMIC DNA]</scope>
    <source>
        <strain evidence="1 2">DSM 17023</strain>
    </source>
</reference>
<dbReference type="Proteomes" id="UP000236959">
    <property type="component" value="Unassembled WGS sequence"/>
</dbReference>
<dbReference type="AlphaFoldDB" id="A0A2S3UP57"/>
<evidence type="ECO:0000313" key="1">
    <source>
        <dbReference type="EMBL" id="POF29454.1"/>
    </source>
</evidence>